<accession>A0A175RTU9</accession>
<gene>
    <name evidence="2" type="ORF">NS365_05560</name>
</gene>
<dbReference type="RefSeq" id="WP_058599295.1">
    <property type="nucleotide sequence ID" value="NZ_LDQA01000014.1"/>
</dbReference>
<dbReference type="AlphaFoldDB" id="A0A175RTU9"/>
<keyword evidence="3" id="KW-1185">Reference proteome</keyword>
<feature type="compositionally biased region" description="Basic and acidic residues" evidence="1">
    <location>
        <begin position="193"/>
        <end position="205"/>
    </location>
</feature>
<dbReference type="Proteomes" id="UP000078529">
    <property type="component" value="Unassembled WGS sequence"/>
</dbReference>
<dbReference type="EMBL" id="LDQA01000014">
    <property type="protein sequence ID" value="KTR06901.1"/>
    <property type="molecule type" value="Genomic_DNA"/>
</dbReference>
<reference evidence="2 3" key="1">
    <citation type="journal article" date="2016" name="Front. Microbiol.">
        <title>Genomic Resource of Rice Seed Associated Bacteria.</title>
        <authorList>
            <person name="Midha S."/>
            <person name="Bansal K."/>
            <person name="Sharma S."/>
            <person name="Kumar N."/>
            <person name="Patil P.P."/>
            <person name="Chaudhry V."/>
            <person name="Patil P.B."/>
        </authorList>
    </citation>
    <scope>NUCLEOTIDE SEQUENCE [LARGE SCALE GENOMIC DNA]</scope>
    <source>
        <strain evidence="2 3">NS365</strain>
    </source>
</reference>
<evidence type="ECO:0000313" key="2">
    <source>
        <dbReference type="EMBL" id="KTR06901.1"/>
    </source>
</evidence>
<comment type="caution">
    <text evidence="2">The sequence shown here is derived from an EMBL/GenBank/DDBJ whole genome shotgun (WGS) entry which is preliminary data.</text>
</comment>
<sequence>MGKVISIEKARGGARFKPMATRGLRAAATPPTSFDPKARTFTFVLATERPCRTYRWAGWDVVEVDEVLPMSGLVEIERLVGSPILNSHSSWNLRDVIGVITSAKVEGDKLVCTGQLSERSDVADIARDIGAGVLTSMSVGFSILEDGIAFVRLARGLPVRGPTLAGSFHVRRPAAAARVDRRVRCAGPRVPTRHSDGGRRVDRVGGLRGPRRRVDAEFGGGLMTLWIDERGLPFNAATSCVEANAYVYGFKMSVSEGQATEFEYEAPNRGLSAVLTNAFERLVHVAWSPTGLASDAIHLAMGYIVESPGDLLAETTTIRVRCAPIDLDAAILAWAMVNLVNRPNTDLRFSEDPESVDTYIIGRCVDYHVHPTTHAVSVSDTLTGDRVVDLTAELVEEAGITWSAGSFGEPQKVLSLEFECQWTQEAKGVVDIASMISPFATMDSDPGSILQSPVTVRDVDGIDIVSGGIRASIEHWREVEFRLAGFEAVYETEVLSEKLVDSEEAAVGTGNGGTAFRYRFKTKPSWETLSLDTFRDETGTIPPGTIPDNENVSINDSEIRRSTSATVAYEASRVRVIDYMVSWDLSQARSEKLVIQMAFPVPSSPREKPEVLTASLRDDYLEPPAPSYDYTVAYKAGDVVTSGARRYRATKDIEPGKPALLLSNGWARYAESEERMSVVRSAQAIEFQQHLLCRLLREGRRRLRSVNLQIEVPFSVGVGLSTRDSVRIVVPWTEAEDKAIVGKVIGIEMSMDGDGKATCSLTLGVCMYGSTSGRPGDLDDLYAPPIPPIDPESTGDFALDKRVRALRAGNPRAIVKSAQVQNTDTAQVAEMATLAGLGADPALASVRLPTRLVIDFEPLGEEDEIHTDYMIQSTLLDAPRGYA</sequence>
<feature type="region of interest" description="Disordered" evidence="1">
    <location>
        <begin position="187"/>
        <end position="206"/>
    </location>
</feature>
<dbReference type="PATRIC" id="fig|401562.4.peg.744"/>
<evidence type="ECO:0000256" key="1">
    <source>
        <dbReference type="SAM" id="MobiDB-lite"/>
    </source>
</evidence>
<organism evidence="2 3">
    <name type="scientific">Aureimonas ureilytica</name>
    <dbReference type="NCBI Taxonomy" id="401562"/>
    <lineage>
        <taxon>Bacteria</taxon>
        <taxon>Pseudomonadati</taxon>
        <taxon>Pseudomonadota</taxon>
        <taxon>Alphaproteobacteria</taxon>
        <taxon>Hyphomicrobiales</taxon>
        <taxon>Aurantimonadaceae</taxon>
        <taxon>Aureimonas</taxon>
    </lineage>
</organism>
<name>A0A175RTU9_9HYPH</name>
<protein>
    <submittedName>
        <fullName evidence="2">Uncharacterized protein</fullName>
    </submittedName>
</protein>
<evidence type="ECO:0000313" key="3">
    <source>
        <dbReference type="Proteomes" id="UP000078529"/>
    </source>
</evidence>
<proteinExistence type="predicted"/>